<protein>
    <recommendedName>
        <fullName evidence="4">Late embryogenesis abundant protein LEA-2 subgroup domain-containing protein</fullName>
    </recommendedName>
</protein>
<evidence type="ECO:0000313" key="3">
    <source>
        <dbReference type="Proteomes" id="UP000729402"/>
    </source>
</evidence>
<sequence>MTHHIWSHEAHAIQHGSSASRNNTVAFTFQQLASVHNPNRAPLAHYDSSLRVAYGDGEISSIYIPAGQIDGGRTQYATGDGSADGRSGVAVAPVPVGENHGCG</sequence>
<accession>A0A8J5WH27</accession>
<reference evidence="2" key="1">
    <citation type="journal article" date="2021" name="bioRxiv">
        <title>Whole Genome Assembly and Annotation of Northern Wild Rice, Zizania palustris L., Supports a Whole Genome Duplication in the Zizania Genus.</title>
        <authorList>
            <person name="Haas M."/>
            <person name="Kono T."/>
            <person name="Macchietto M."/>
            <person name="Millas R."/>
            <person name="McGilp L."/>
            <person name="Shao M."/>
            <person name="Duquette J."/>
            <person name="Hirsch C.N."/>
            <person name="Kimball J."/>
        </authorList>
    </citation>
    <scope>NUCLEOTIDE SEQUENCE</scope>
    <source>
        <tissue evidence="2">Fresh leaf tissue</tissue>
    </source>
</reference>
<reference evidence="2" key="2">
    <citation type="submission" date="2021-02" db="EMBL/GenBank/DDBJ databases">
        <authorList>
            <person name="Kimball J.A."/>
            <person name="Haas M.W."/>
            <person name="Macchietto M."/>
            <person name="Kono T."/>
            <person name="Duquette J."/>
            <person name="Shao M."/>
        </authorList>
    </citation>
    <scope>NUCLEOTIDE SEQUENCE</scope>
    <source>
        <tissue evidence="2">Fresh leaf tissue</tissue>
    </source>
</reference>
<evidence type="ECO:0000256" key="1">
    <source>
        <dbReference type="SAM" id="MobiDB-lite"/>
    </source>
</evidence>
<evidence type="ECO:0008006" key="4">
    <source>
        <dbReference type="Google" id="ProtNLM"/>
    </source>
</evidence>
<proteinExistence type="predicted"/>
<keyword evidence="3" id="KW-1185">Reference proteome</keyword>
<organism evidence="2 3">
    <name type="scientific">Zizania palustris</name>
    <name type="common">Northern wild rice</name>
    <dbReference type="NCBI Taxonomy" id="103762"/>
    <lineage>
        <taxon>Eukaryota</taxon>
        <taxon>Viridiplantae</taxon>
        <taxon>Streptophyta</taxon>
        <taxon>Embryophyta</taxon>
        <taxon>Tracheophyta</taxon>
        <taxon>Spermatophyta</taxon>
        <taxon>Magnoliopsida</taxon>
        <taxon>Liliopsida</taxon>
        <taxon>Poales</taxon>
        <taxon>Poaceae</taxon>
        <taxon>BOP clade</taxon>
        <taxon>Oryzoideae</taxon>
        <taxon>Oryzeae</taxon>
        <taxon>Zizaniinae</taxon>
        <taxon>Zizania</taxon>
    </lineage>
</organism>
<name>A0A8J5WH27_ZIZPA</name>
<evidence type="ECO:0000313" key="2">
    <source>
        <dbReference type="EMBL" id="KAG8088911.1"/>
    </source>
</evidence>
<dbReference type="OrthoDB" id="685087at2759"/>
<comment type="caution">
    <text evidence="2">The sequence shown here is derived from an EMBL/GenBank/DDBJ whole genome shotgun (WGS) entry which is preliminary data.</text>
</comment>
<feature type="region of interest" description="Disordered" evidence="1">
    <location>
        <begin position="75"/>
        <end position="103"/>
    </location>
</feature>
<dbReference type="EMBL" id="JAAALK010000081">
    <property type="protein sequence ID" value="KAG8088911.1"/>
    <property type="molecule type" value="Genomic_DNA"/>
</dbReference>
<dbReference type="Proteomes" id="UP000729402">
    <property type="component" value="Unassembled WGS sequence"/>
</dbReference>
<dbReference type="AlphaFoldDB" id="A0A8J5WH27"/>
<gene>
    <name evidence="2" type="ORF">GUJ93_ZPchr0011g28427</name>
</gene>